<accession>A0ACB8UKT6</accession>
<proteinExistence type="predicted"/>
<dbReference type="EMBL" id="MU274900">
    <property type="protein sequence ID" value="KAI0094925.1"/>
    <property type="molecule type" value="Genomic_DNA"/>
</dbReference>
<dbReference type="Proteomes" id="UP001055072">
    <property type="component" value="Unassembled WGS sequence"/>
</dbReference>
<evidence type="ECO:0000313" key="1">
    <source>
        <dbReference type="EMBL" id="KAI0094925.1"/>
    </source>
</evidence>
<evidence type="ECO:0000313" key="2">
    <source>
        <dbReference type="Proteomes" id="UP001055072"/>
    </source>
</evidence>
<sequence>MSHFHANTVASVSDPSLLVVYVAKEQSGWCTQFAEEGYDVCQIAAGQSTDDSLKTILKAVIGRSGGANWGLITYGATEETLHSILTILPLPSLKAVVHFCPAINKSEGLFVKYADNTYIPTLMHLSSGQEDLHASAIVVSSTIEPTASPSLLLPLQVHVYPKVPSSPPFPYAMKPPALITAHENSEADIYVRSAVCLSYSRTLDLLRRQLGPRFDLEKLWERHTYYEFVARDALKTMSTMVAVPYVNHVPTLTGGVGFDQLARFYKYHFTKENVTPPDTELITVSRTVGADRIIDEMIFKCTHTTEIDYFLPGVKPTGRPLELTIVGIVAFRGDKLTFDYWDQASALVQLGLLEPGNLPIAGVEVARKVVNPFGIPSNELMERWKESEGLSISN</sequence>
<organism evidence="1 2">
    <name type="scientific">Irpex rosettiformis</name>
    <dbReference type="NCBI Taxonomy" id="378272"/>
    <lineage>
        <taxon>Eukaryota</taxon>
        <taxon>Fungi</taxon>
        <taxon>Dikarya</taxon>
        <taxon>Basidiomycota</taxon>
        <taxon>Agaricomycotina</taxon>
        <taxon>Agaricomycetes</taxon>
        <taxon>Polyporales</taxon>
        <taxon>Irpicaceae</taxon>
        <taxon>Irpex</taxon>
    </lineage>
</organism>
<keyword evidence="2" id="KW-1185">Reference proteome</keyword>
<comment type="caution">
    <text evidence="1">The sequence shown here is derived from an EMBL/GenBank/DDBJ whole genome shotgun (WGS) entry which is preliminary data.</text>
</comment>
<gene>
    <name evidence="1" type="ORF">BDY19DRAFT_880144</name>
</gene>
<name>A0ACB8UKT6_9APHY</name>
<reference evidence="1" key="1">
    <citation type="journal article" date="2021" name="Environ. Microbiol.">
        <title>Gene family expansions and transcriptome signatures uncover fungal adaptations to wood decay.</title>
        <authorList>
            <person name="Hage H."/>
            <person name="Miyauchi S."/>
            <person name="Viragh M."/>
            <person name="Drula E."/>
            <person name="Min B."/>
            <person name="Chaduli D."/>
            <person name="Navarro D."/>
            <person name="Favel A."/>
            <person name="Norest M."/>
            <person name="Lesage-Meessen L."/>
            <person name="Balint B."/>
            <person name="Merenyi Z."/>
            <person name="de Eugenio L."/>
            <person name="Morin E."/>
            <person name="Martinez A.T."/>
            <person name="Baldrian P."/>
            <person name="Stursova M."/>
            <person name="Martinez M.J."/>
            <person name="Novotny C."/>
            <person name="Magnuson J.K."/>
            <person name="Spatafora J.W."/>
            <person name="Maurice S."/>
            <person name="Pangilinan J."/>
            <person name="Andreopoulos W."/>
            <person name="LaButti K."/>
            <person name="Hundley H."/>
            <person name="Na H."/>
            <person name="Kuo A."/>
            <person name="Barry K."/>
            <person name="Lipzen A."/>
            <person name="Henrissat B."/>
            <person name="Riley R."/>
            <person name="Ahrendt S."/>
            <person name="Nagy L.G."/>
            <person name="Grigoriev I.V."/>
            <person name="Martin F."/>
            <person name="Rosso M.N."/>
        </authorList>
    </citation>
    <scope>NUCLEOTIDE SEQUENCE</scope>
    <source>
        <strain evidence="1">CBS 384.51</strain>
    </source>
</reference>
<protein>
    <submittedName>
        <fullName evidence="1">NTF2-like protein</fullName>
    </submittedName>
</protein>